<comment type="similarity">
    <text evidence="10">Belongs to the DNA polymerase type-X family.</text>
</comment>
<dbReference type="Gene3D" id="3.30.210.10">
    <property type="entry name" value="DNA polymerase, thumb domain"/>
    <property type="match status" value="1"/>
</dbReference>
<dbReference type="AlphaFoldDB" id="A0AAV1VLS8"/>
<dbReference type="Proteomes" id="UP001162060">
    <property type="component" value="Unassembled WGS sequence"/>
</dbReference>
<dbReference type="InterPro" id="IPR010996">
    <property type="entry name" value="HHH_MUS81"/>
</dbReference>
<dbReference type="InterPro" id="IPR043519">
    <property type="entry name" value="NT_sf"/>
</dbReference>
<dbReference type="PANTHER" id="PTHR11276:SF28">
    <property type="entry name" value="DNA POLYMERASE LAMBDA"/>
    <property type="match status" value="1"/>
</dbReference>
<dbReference type="GO" id="GO:0046872">
    <property type="term" value="F:metal ion binding"/>
    <property type="evidence" value="ECO:0007669"/>
    <property type="project" value="UniProtKB-UniRule"/>
</dbReference>
<keyword evidence="3 10" id="KW-0548">Nucleotidyltransferase</keyword>
<dbReference type="FunFam" id="3.30.210.10:FF:000002">
    <property type="entry name" value="DNA polymerase"/>
    <property type="match status" value="1"/>
</dbReference>
<keyword evidence="6 10" id="KW-0239">DNA-directed DNA polymerase</keyword>
<dbReference type="Pfam" id="PF14792">
    <property type="entry name" value="DNA_pol_B_palm"/>
    <property type="match status" value="1"/>
</dbReference>
<dbReference type="InterPro" id="IPR018944">
    <property type="entry name" value="DNA_pol_lambd_fingers_domain"/>
</dbReference>
<dbReference type="PRINTS" id="PR00870">
    <property type="entry name" value="DNAPOLXBETA"/>
</dbReference>
<dbReference type="Pfam" id="PF14716">
    <property type="entry name" value="HHH_8"/>
    <property type="match status" value="1"/>
</dbReference>
<dbReference type="PRINTS" id="PR00869">
    <property type="entry name" value="DNAPOLX"/>
</dbReference>
<dbReference type="GO" id="GO:0006303">
    <property type="term" value="P:double-strand break repair via nonhomologous end joining"/>
    <property type="evidence" value="ECO:0007669"/>
    <property type="project" value="TreeGrafter"/>
</dbReference>
<keyword evidence="4" id="KW-0235">DNA replication</keyword>
<dbReference type="Gene3D" id="1.10.150.110">
    <property type="entry name" value="DNA polymerase beta, N-terminal domain-like"/>
    <property type="match status" value="1"/>
</dbReference>
<dbReference type="GO" id="GO:0003887">
    <property type="term" value="F:DNA-directed DNA polymerase activity"/>
    <property type="evidence" value="ECO:0007669"/>
    <property type="project" value="UniProtKB-UniRule"/>
</dbReference>
<sequence length="637" mass="71600">MRDLKKLGALQRDKRLVQHETRGAATKKSKRTAPTVPVDSDGKLLDGKRVLLVPVGPDMSRKRLEVLQGMVYKLGGSVVDAQAKTEWRTGAGSHDAVAAKWNECDIIIASAGLKADKAAGFLRAVTFPPPNIEAYTPEWLAYMLQKNERPPAGLLLTWSEQQHIQDEAAIHEQHCAEVAQQVEAKKARARNDSESDSDEGSNSENPDTQEIVRADPVTMDNEVFRERQAELDEKNKRLVEERVPVFYKNNPHFRPITEGAIASSKKVIGEGFICQRSSAVHQNLNAHLTDPLEEMMEFLDVERDVWRHYMYKKVVSSLKATRYRVCSAKDFKDMQWVKGRLRDKVTEILETGRLAKLDAKKKNPRLRALVKIARIWGVGPVTAAKFYRMGYTSIEDLRKPEAADVLTAQQKIGVKHYEDFLTKIPRAEVQQIERIVADEVHQMIPNATALACGSYRRGKSASGDCDILITDPDADSCDVLPGLLERLHASGFLTDDLMHSQKQKAGGCDTYMGVCRVSKDRPYRRLDVKVYPRHFFGFAILYFTGSDHFNRSMRLFAHKNGWSLSDRALTQVMRAHGTTVRLGDSVICESEVDVFIALGLEYKDPIERNCFDLKFLEDEAKATQKARAGDAGAQSSE</sequence>
<dbReference type="EC" id="2.7.7.7" evidence="10"/>
<keyword evidence="2 10" id="KW-0808">Transferase</keyword>
<dbReference type="Pfam" id="PF10391">
    <property type="entry name" value="DNA_pol_lambd_f"/>
    <property type="match status" value="1"/>
</dbReference>
<evidence type="ECO:0000256" key="7">
    <source>
        <dbReference type="ARBA" id="ARBA00023204"/>
    </source>
</evidence>
<keyword evidence="5 10" id="KW-0227">DNA damage</keyword>
<feature type="domain" description="BRCT" evidence="12">
    <location>
        <begin position="40"/>
        <end position="148"/>
    </location>
</feature>
<comment type="function">
    <text evidence="10">DNA polymerase that functions in several pathways of DNA repair. Involved in base excision repair (BER) responsible for repair of lesions that give rise to abasic (AP) sites in DNA. Also contributes to DNA double-strand break repair by non-homologous end joining and homologous recombination. Has both template-dependent and template-independent (terminal transferase) DNA polymerase activities. Has also a 5'-deoxyribose-5-phosphate lyase (dRP lyase) activity.</text>
</comment>
<dbReference type="SUPFAM" id="SSF81301">
    <property type="entry name" value="Nucleotidyltransferase"/>
    <property type="match status" value="1"/>
</dbReference>
<dbReference type="InterPro" id="IPR037160">
    <property type="entry name" value="DNA_Pol_thumb_sf"/>
</dbReference>
<dbReference type="InterPro" id="IPR022312">
    <property type="entry name" value="DNA_pol_X"/>
</dbReference>
<dbReference type="SMART" id="SM00483">
    <property type="entry name" value="POLXc"/>
    <property type="match status" value="1"/>
</dbReference>
<dbReference type="PROSITE" id="PS50172">
    <property type="entry name" value="BRCT"/>
    <property type="match status" value="1"/>
</dbReference>
<feature type="region of interest" description="Disordered" evidence="11">
    <location>
        <begin position="1"/>
        <end position="39"/>
    </location>
</feature>
<feature type="region of interest" description="Disordered" evidence="11">
    <location>
        <begin position="181"/>
        <end position="215"/>
    </location>
</feature>
<evidence type="ECO:0000259" key="12">
    <source>
        <dbReference type="PROSITE" id="PS50172"/>
    </source>
</evidence>
<dbReference type="GO" id="GO:0005634">
    <property type="term" value="C:nucleus"/>
    <property type="evidence" value="ECO:0007669"/>
    <property type="project" value="UniProtKB-SubCell"/>
</dbReference>
<dbReference type="InterPro" id="IPR027421">
    <property type="entry name" value="DNA_pol_lamdba_lyase_dom_sf"/>
</dbReference>
<dbReference type="InterPro" id="IPR028207">
    <property type="entry name" value="DNA_pol_B_palm_palm"/>
</dbReference>
<feature type="active site" description="Nucleophile; Schiff-base intermediate with DNA; for 5'-dRP lyase activity" evidence="9">
    <location>
        <position position="344"/>
    </location>
</feature>
<evidence type="ECO:0000256" key="11">
    <source>
        <dbReference type="SAM" id="MobiDB-lite"/>
    </source>
</evidence>
<evidence type="ECO:0000256" key="4">
    <source>
        <dbReference type="ARBA" id="ARBA00022705"/>
    </source>
</evidence>
<evidence type="ECO:0000256" key="2">
    <source>
        <dbReference type="ARBA" id="ARBA00022679"/>
    </source>
</evidence>
<evidence type="ECO:0000256" key="3">
    <source>
        <dbReference type="ARBA" id="ARBA00022695"/>
    </source>
</evidence>
<evidence type="ECO:0000313" key="13">
    <source>
        <dbReference type="EMBL" id="CAK7947175.1"/>
    </source>
</evidence>
<evidence type="ECO:0000256" key="5">
    <source>
        <dbReference type="ARBA" id="ARBA00022763"/>
    </source>
</evidence>
<dbReference type="InterPro" id="IPR001357">
    <property type="entry name" value="BRCT_dom"/>
</dbReference>
<keyword evidence="1" id="KW-0237">DNA synthesis</keyword>
<evidence type="ECO:0000256" key="1">
    <source>
        <dbReference type="ARBA" id="ARBA00022634"/>
    </source>
</evidence>
<feature type="compositionally biased region" description="Basic and acidic residues" evidence="11">
    <location>
        <begin position="183"/>
        <end position="193"/>
    </location>
</feature>
<name>A0AAV1VLS8_9STRA</name>
<keyword evidence="10" id="KW-0539">Nucleus</keyword>
<evidence type="ECO:0000256" key="9">
    <source>
        <dbReference type="PIRSR" id="PIRSR622312-50"/>
    </source>
</evidence>
<evidence type="ECO:0000256" key="6">
    <source>
        <dbReference type="ARBA" id="ARBA00022932"/>
    </source>
</evidence>
<comment type="caution">
    <text evidence="13">The sequence shown here is derived from an EMBL/GenBank/DDBJ whole genome shotgun (WGS) entry which is preliminary data.</text>
</comment>
<dbReference type="PANTHER" id="PTHR11276">
    <property type="entry name" value="DNA POLYMERASE TYPE-X FAMILY MEMBER"/>
    <property type="match status" value="1"/>
</dbReference>
<dbReference type="Gene3D" id="3.30.460.10">
    <property type="entry name" value="Beta Polymerase, domain 2"/>
    <property type="match status" value="1"/>
</dbReference>
<dbReference type="SUPFAM" id="SSF81585">
    <property type="entry name" value="PsbU/PolX domain-like"/>
    <property type="match status" value="1"/>
</dbReference>
<dbReference type="GO" id="GO:0003677">
    <property type="term" value="F:DNA binding"/>
    <property type="evidence" value="ECO:0007669"/>
    <property type="project" value="UniProtKB-UniRule"/>
</dbReference>
<evidence type="ECO:0000256" key="10">
    <source>
        <dbReference type="RuleBase" id="RU366014"/>
    </source>
</evidence>
<dbReference type="Pfam" id="PF14791">
    <property type="entry name" value="DNA_pol_B_thumb"/>
    <property type="match status" value="1"/>
</dbReference>
<keyword evidence="7 10" id="KW-0234">DNA repair</keyword>
<accession>A0AAV1VLS8</accession>
<dbReference type="EMBL" id="CAKLBY020000378">
    <property type="protein sequence ID" value="CAK7947175.1"/>
    <property type="molecule type" value="Genomic_DNA"/>
</dbReference>
<comment type="subcellular location">
    <subcellularLocation>
        <location evidence="10">Nucleus</location>
    </subcellularLocation>
</comment>
<dbReference type="CDD" id="cd00141">
    <property type="entry name" value="NT_POLXc"/>
    <property type="match status" value="1"/>
</dbReference>
<dbReference type="InterPro" id="IPR029398">
    <property type="entry name" value="PolB_thumb"/>
</dbReference>
<evidence type="ECO:0000313" key="14">
    <source>
        <dbReference type="Proteomes" id="UP001162060"/>
    </source>
</evidence>
<feature type="compositionally biased region" description="Basic and acidic residues" evidence="11">
    <location>
        <begin position="1"/>
        <end position="22"/>
    </location>
</feature>
<evidence type="ECO:0000256" key="8">
    <source>
        <dbReference type="ARBA" id="ARBA00049244"/>
    </source>
</evidence>
<comment type="catalytic activity">
    <reaction evidence="8 10">
        <text>DNA(n) + a 2'-deoxyribonucleoside 5'-triphosphate = DNA(n+1) + diphosphate</text>
        <dbReference type="Rhea" id="RHEA:22508"/>
        <dbReference type="Rhea" id="RHEA-COMP:17339"/>
        <dbReference type="Rhea" id="RHEA-COMP:17340"/>
        <dbReference type="ChEBI" id="CHEBI:33019"/>
        <dbReference type="ChEBI" id="CHEBI:61560"/>
        <dbReference type="ChEBI" id="CHEBI:173112"/>
        <dbReference type="EC" id="2.7.7.7"/>
    </reaction>
</comment>
<proteinExistence type="inferred from homology"/>
<dbReference type="SUPFAM" id="SSF47802">
    <property type="entry name" value="DNA polymerase beta, N-terminal domain-like"/>
    <property type="match status" value="1"/>
</dbReference>
<organism evidence="13 14">
    <name type="scientific">Peronospora matthiolae</name>
    <dbReference type="NCBI Taxonomy" id="2874970"/>
    <lineage>
        <taxon>Eukaryota</taxon>
        <taxon>Sar</taxon>
        <taxon>Stramenopiles</taxon>
        <taxon>Oomycota</taxon>
        <taxon>Peronosporomycetes</taxon>
        <taxon>Peronosporales</taxon>
        <taxon>Peronosporaceae</taxon>
        <taxon>Peronospora</taxon>
    </lineage>
</organism>
<gene>
    <name evidence="13" type="ORF">PM001_LOCUS32325</name>
</gene>
<dbReference type="Gene3D" id="1.10.150.20">
    <property type="entry name" value="5' to 3' exonuclease, C-terminal subdomain"/>
    <property type="match status" value="1"/>
</dbReference>
<dbReference type="InterPro" id="IPR002008">
    <property type="entry name" value="DNA_pol_X_beta-like"/>
</dbReference>
<reference evidence="13" key="1">
    <citation type="submission" date="2024-01" db="EMBL/GenBank/DDBJ databases">
        <authorList>
            <person name="Webb A."/>
        </authorList>
    </citation>
    <scope>NUCLEOTIDE SEQUENCE</scope>
    <source>
        <strain evidence="13">Pm1</strain>
    </source>
</reference>
<dbReference type="InterPro" id="IPR002054">
    <property type="entry name" value="DNA-dir_DNA_pol_X"/>
</dbReference>
<protein>
    <recommendedName>
        <fullName evidence="10">DNA polymerase</fullName>
        <ecNumber evidence="10">2.7.7.7</ecNumber>
    </recommendedName>
</protein>